<comment type="caution">
    <text evidence="1">The sequence shown here is derived from an EMBL/GenBank/DDBJ whole genome shotgun (WGS) entry which is preliminary data.</text>
</comment>
<dbReference type="AlphaFoldDB" id="A0ABD2QBR9"/>
<dbReference type="Proteomes" id="UP001626550">
    <property type="component" value="Unassembled WGS sequence"/>
</dbReference>
<keyword evidence="2" id="KW-1185">Reference proteome</keyword>
<dbReference type="EMBL" id="JBJKFK010000476">
    <property type="protein sequence ID" value="KAL3316828.1"/>
    <property type="molecule type" value="Genomic_DNA"/>
</dbReference>
<accession>A0ABD2QBR9</accession>
<sequence length="279" mass="29971">MHGEKQASVNCIYQGSTESTGSNGLDCMFCEHSSVTSSDLVHHYSNFHNIKNVSPNFLKSKGSPIKKIKASPEFKQDMNGSIQTSMTDTSLNGSRDIADSETTEGHWKCKNCGKEYDKKKYFVEHSIACGKAPKLVCLCGRTCKWRSNFYAHRKRCPVYNSQLPKQADLGNKRNSIPSSSAISQTIATSVSSGMVFSPSGQLIGIRTGGPLTTQATPATLFPIGSTSLLPTQIDPSQLQATVLKAEAAADGSGVQTAQIYYTQITTPGLTEVATSAAPM</sequence>
<evidence type="ECO:0000313" key="1">
    <source>
        <dbReference type="EMBL" id="KAL3316828.1"/>
    </source>
</evidence>
<gene>
    <name evidence="1" type="ORF">Ciccas_004520</name>
</gene>
<proteinExistence type="predicted"/>
<protein>
    <recommendedName>
        <fullName evidence="3">C2H2-type domain-containing protein</fullName>
    </recommendedName>
</protein>
<reference evidence="1 2" key="1">
    <citation type="submission" date="2024-11" db="EMBL/GenBank/DDBJ databases">
        <title>Adaptive evolution of stress response genes in parasites aligns with host niche diversity.</title>
        <authorList>
            <person name="Hahn C."/>
            <person name="Resl P."/>
        </authorList>
    </citation>
    <scope>NUCLEOTIDE SEQUENCE [LARGE SCALE GENOMIC DNA]</scope>
    <source>
        <strain evidence="1">EGGRZ-B1_66</strain>
        <tissue evidence="1">Body</tissue>
    </source>
</reference>
<evidence type="ECO:0008006" key="3">
    <source>
        <dbReference type="Google" id="ProtNLM"/>
    </source>
</evidence>
<evidence type="ECO:0000313" key="2">
    <source>
        <dbReference type="Proteomes" id="UP001626550"/>
    </source>
</evidence>
<organism evidence="1 2">
    <name type="scientific">Cichlidogyrus casuarinus</name>
    <dbReference type="NCBI Taxonomy" id="1844966"/>
    <lineage>
        <taxon>Eukaryota</taxon>
        <taxon>Metazoa</taxon>
        <taxon>Spiralia</taxon>
        <taxon>Lophotrochozoa</taxon>
        <taxon>Platyhelminthes</taxon>
        <taxon>Monogenea</taxon>
        <taxon>Monopisthocotylea</taxon>
        <taxon>Dactylogyridea</taxon>
        <taxon>Ancyrocephalidae</taxon>
        <taxon>Cichlidogyrus</taxon>
    </lineage>
</organism>
<name>A0ABD2QBR9_9PLAT</name>